<evidence type="ECO:0000256" key="1">
    <source>
        <dbReference type="SAM" id="MobiDB-lite"/>
    </source>
</evidence>
<feature type="region of interest" description="Disordered" evidence="1">
    <location>
        <begin position="201"/>
        <end position="254"/>
    </location>
</feature>
<keyword evidence="3" id="KW-1185">Reference proteome</keyword>
<name>A0ABY5VCS8_9FIRM</name>
<dbReference type="RefSeq" id="WP_028528492.1">
    <property type="nucleotide sequence ID" value="NZ_CABLBR010000011.1"/>
</dbReference>
<dbReference type="InterPro" id="IPR032675">
    <property type="entry name" value="LRR_dom_sf"/>
</dbReference>
<dbReference type="Proteomes" id="UP001060164">
    <property type="component" value="Chromosome"/>
</dbReference>
<dbReference type="EMBL" id="CP102290">
    <property type="protein sequence ID" value="UWP57997.1"/>
    <property type="molecule type" value="Genomic_DNA"/>
</dbReference>
<feature type="compositionally biased region" description="Polar residues" evidence="1">
    <location>
        <begin position="211"/>
        <end position="222"/>
    </location>
</feature>
<protein>
    <submittedName>
        <fullName evidence="2">Leucine-rich repeat domain-containing protein</fullName>
    </submittedName>
</protein>
<evidence type="ECO:0000313" key="2">
    <source>
        <dbReference type="EMBL" id="UWP57997.1"/>
    </source>
</evidence>
<organism evidence="2 3">
    <name type="scientific">Ruminococcus gauvreauii</name>
    <dbReference type="NCBI Taxonomy" id="438033"/>
    <lineage>
        <taxon>Bacteria</taxon>
        <taxon>Bacillati</taxon>
        <taxon>Bacillota</taxon>
        <taxon>Clostridia</taxon>
        <taxon>Eubacteriales</taxon>
        <taxon>Oscillospiraceae</taxon>
        <taxon>Ruminococcus</taxon>
    </lineage>
</organism>
<gene>
    <name evidence="2" type="ORF">NQ502_11390</name>
</gene>
<dbReference type="Gene3D" id="3.80.10.10">
    <property type="entry name" value="Ribonuclease Inhibitor"/>
    <property type="match status" value="1"/>
</dbReference>
<sequence length="1819" mass="188860">MRTKTQTKKYIQGRGWRRALAVLLTFCLAFGSGYPGLLSAYAEDYEPVSFVVGENVTAVLADNVLTVSGEGETNDFSPDTVPFREYTAEIDRLVIEEGITYIGAYLFYGLGELSGELVLPQSIAGFGDYAFSGDSKERAPSFTAVQNLFETGTESDSPQEIQDPSSLFFSGQSGSVTCAVNNQAFLDAAMAAGYQIPEDAAGMQGEEQESQEVQAEDQTSVSGELPLPDVESQEAGEKPELQAEDPAAVRQQAAAGTGEYREIYVDQTNGNDSGAGTQENPVRTFDEAAGKLQTSAEGGTVDNNRIVIIGTYQLGNGETELLKTRPVPVTITGGTLIGAQTNSDYALWLHEAFRLESISVQSLNHIYGNGYDITIGDSVSNAASGFYLYGSGQNDLAAAGVGKITAYSSNIVRIVGYVRSKPSIDVKGMTAYITIGGTASVSTIIAGSASGAVENADVEIDIQGGTVTTLTGGNQGFNDGNSLFTGKTRISISGGTVGNLLGAGTGRSVSIPTYCGQMDINVTGGKVGNIYGAGSAAFVVSTGDVTSAVNISVTGGEVGNIFAAGKGGDSSVGPTATYPAFKREMPPEKFGSLTGEANITVGGDALITGNIYASGEGDKPVTYDSKSNAYLEGKAVVTVEGNSTIKGSVYGGGKGISETGYEKCALVKENSQVKILVAGGTVQGNVYGGGQTAETEGSTSVVMAAGNVQGNVYGGGENGLVHGKTSVSLSGGTVTGSVYGGALGIPGERLVYGGSTVNMTGGWVRGNVYGGSELSNDGPEEDRQDDLVFVNLTGGWVSGNVFGGGYQGVIHGSTHLHIGRGALGECAYYMAHQGEQPKLTFSELTVDGSVYAGGDYGGGSTVDYSAITVTGTSHVYIDGTGYDTEGGTGISMMISGGVFGSGASCDAGSTRLVTLKDYGKPVKDENGIIGGATRTLTAIQRADRVLLKNAHIQLTGESDVANSNQTALYSLNRIGDHGPLETLGSLGNGLVLQGGSTVILDSAAIETANLKSVDHEGKEVTLAGLSTVPNTVLFGSGIVFRVSCTNPNTKKADYGAVSGYAYMIAEDRADAYAYARVKTDTINSSDGGFCAPGGNEELAYHNVNEEYRYWQIKGNEATADRYAVLTAQTLKKDESGFGDDGYSVAVGSIELPPAEGSGAYTIQSITLPIDTGLSLADAAKDNLKGSWKTSETNGPSGGEKIDLAGEQQKISDSPQTTFGLSMGTGGKVISAASASAEGANTVIGQTLSADTSGSTPVIEFYLTYKNDGIIVSRSLGTVVVILQNEKGAKIALNVEIVTKASRLADQTVDLYATQAGSYTGRLVIPSGESRSLRLTGVEQAGTGLISAGGTLTGHQFSVTMQPVKSQGWKTSGLMTEPFDLGGYSSASLIGNTDSRYQAPVEFTLNNVSDFQAKTDIDQVTLIFEDETGSARITLNIHWQESVVSEVCTMRGRQYNGGTSQGEVSISQKSAATAVFTLGSATTAGGLWLELRKSPGKTVFPAGTKLTLLGLNGFYSYITTGTETKIALIDFTGMWNSSHPEGNITRETQLTVIMDFGAVESLANGDYSLRLRSNTGADSNGADFTVNNSDARLALSGIGGFSRGEHAVTLTVSPDSDTRFADGAVAVLSPKNGSAFPVGAAFICGEKTYYPSGGKVYVPLEGSGTHTVSMNTEHSAGLETGEYSIQAELFPCGWNAGKTTGAVRTSSAGFQVTDNPVYALFVSMKDKERVAQAGQTLSFTAEYAAADTGTDSAVIDVRVQKKTGEAYEDAGIWAVSGNRIQTGERTQELTVTVPQGVGTGTYRLLFALGDQEVPYNILIN</sequence>
<accession>A0ABY5VCS8</accession>
<reference evidence="2" key="1">
    <citation type="journal article" date="2022" name="Cell">
        <title>Design, construction, and in vivo augmentation of a complex gut microbiome.</title>
        <authorList>
            <person name="Cheng A.G."/>
            <person name="Ho P.Y."/>
            <person name="Aranda-Diaz A."/>
            <person name="Jain S."/>
            <person name="Yu F.B."/>
            <person name="Meng X."/>
            <person name="Wang M."/>
            <person name="Iakiviak M."/>
            <person name="Nagashima K."/>
            <person name="Zhao A."/>
            <person name="Murugkar P."/>
            <person name="Patil A."/>
            <person name="Atabakhsh K."/>
            <person name="Weakley A."/>
            <person name="Yan J."/>
            <person name="Brumbaugh A.R."/>
            <person name="Higginbottom S."/>
            <person name="Dimas A."/>
            <person name="Shiver A.L."/>
            <person name="Deutschbauer A."/>
            <person name="Neff N."/>
            <person name="Sonnenburg J.L."/>
            <person name="Huang K.C."/>
            <person name="Fischbach M.A."/>
        </authorList>
    </citation>
    <scope>NUCLEOTIDE SEQUENCE</scope>
    <source>
        <strain evidence="2">DSM 19829</strain>
    </source>
</reference>
<evidence type="ECO:0000313" key="3">
    <source>
        <dbReference type="Proteomes" id="UP001060164"/>
    </source>
</evidence>
<proteinExistence type="predicted"/>